<name>A0A918SLB2_9FLAO</name>
<sequence>MKVVIVINPIAKSLIKMIEKYPKKSFLHYFSYTETQKTPKNDCLTSRAPNLAVVYFQKKCNFKKVLMFKRLRTKTGISSLLKKEIAGGICLNLS</sequence>
<gene>
    <name evidence="1" type="ORF">GCM10007103_33070</name>
</gene>
<dbReference type="Proteomes" id="UP000610456">
    <property type="component" value="Unassembled WGS sequence"/>
</dbReference>
<protein>
    <submittedName>
        <fullName evidence="1">Uncharacterized protein</fullName>
    </submittedName>
</protein>
<accession>A0A918SLB2</accession>
<reference evidence="1" key="2">
    <citation type="submission" date="2020-09" db="EMBL/GenBank/DDBJ databases">
        <authorList>
            <person name="Sun Q."/>
            <person name="Kim S."/>
        </authorList>
    </citation>
    <scope>NUCLEOTIDE SEQUENCE</scope>
    <source>
        <strain evidence="1">KCTC 12719</strain>
    </source>
</reference>
<dbReference type="EMBL" id="BMXB01000021">
    <property type="protein sequence ID" value="GHA49582.1"/>
    <property type="molecule type" value="Genomic_DNA"/>
</dbReference>
<evidence type="ECO:0000313" key="2">
    <source>
        <dbReference type="Proteomes" id="UP000610456"/>
    </source>
</evidence>
<keyword evidence="2" id="KW-1185">Reference proteome</keyword>
<evidence type="ECO:0000313" key="1">
    <source>
        <dbReference type="EMBL" id="GHA49582.1"/>
    </source>
</evidence>
<organism evidence="1 2">
    <name type="scientific">Salinimicrobium marinum</name>
    <dbReference type="NCBI Taxonomy" id="680283"/>
    <lineage>
        <taxon>Bacteria</taxon>
        <taxon>Pseudomonadati</taxon>
        <taxon>Bacteroidota</taxon>
        <taxon>Flavobacteriia</taxon>
        <taxon>Flavobacteriales</taxon>
        <taxon>Flavobacteriaceae</taxon>
        <taxon>Salinimicrobium</taxon>
    </lineage>
</organism>
<proteinExistence type="predicted"/>
<comment type="caution">
    <text evidence="1">The sequence shown here is derived from an EMBL/GenBank/DDBJ whole genome shotgun (WGS) entry which is preliminary data.</text>
</comment>
<dbReference type="RefSeq" id="WP_189606147.1">
    <property type="nucleotide sequence ID" value="NZ_BMXB01000021.1"/>
</dbReference>
<dbReference type="AlphaFoldDB" id="A0A918SLB2"/>
<reference evidence="1" key="1">
    <citation type="journal article" date="2014" name="Int. J. Syst. Evol. Microbiol.">
        <title>Complete genome sequence of Corynebacterium casei LMG S-19264T (=DSM 44701T), isolated from a smear-ripened cheese.</title>
        <authorList>
            <consortium name="US DOE Joint Genome Institute (JGI-PGF)"/>
            <person name="Walter F."/>
            <person name="Albersmeier A."/>
            <person name="Kalinowski J."/>
            <person name="Ruckert C."/>
        </authorList>
    </citation>
    <scope>NUCLEOTIDE SEQUENCE</scope>
    <source>
        <strain evidence="1">KCTC 12719</strain>
    </source>
</reference>